<sequence length="790" mass="88070">MIAASPDLLLVNLAPAALGDWDARLVNGEYLAVLAAFLPADSTPSAPFADALSALSTVLAAPRARLHVALASLLLFVQLNWTGPDLPDTASLPSIFTHDADALALLTADGEPAYHRTRSPALLAVALTLLRAPCEPADVRATANWWHARAVRLQQHLLDNPAASLRDVQLDLLKRVAADTPESHVLRAVLELEIALAYQQYKDDRDAVEHLEKAQMASGLKFEVSGLLGRRTRFQENSITQLVVLAESACVDEVKEIGVKTLALNDDTVLEKPKLEGDTARATQNLSVLDQCILLSYCEHVKNTNPADEITTEQMFPFVRRILENPNNWTVHSMALLLRSRLESNKTRTVERAALQIQALVDQIPRCDVAKDDAPVSVRLQPIFAVSTPTRWALEAELADKMMSLGVVRTALDIFERLEMWEKVVVCHMLTERKDKAEALVLQLLEKTPKDPKFLCMLGDIRTDPSLYQEAWDASNGRFSRAMRALGGHHYKAGRYAESVECWLKALRINPLFDDAWFICGCAALHVENWDVAIEAFSRCTALDYENAEAWNNLATVYLRQKRKQEAYRALQQGIKAKYDSWKMWTNYMYLAVDLGHLDEAMQAMTRVLEIRGKNARGNAELEASARASADALVDAEVLRMIVDGILRLHAEQAVPKRIVRLRELVALATEVGATNAGAWKIAAYFYTQTGAPREAIDAHVRAYRCVAKDRYQEYAQFEAAVDAATELFEAYRDLGEREVEEGGEVACADWLYQSKLIVRALLGRGKDFEGEPAYDKVQELMAEIKTLSR</sequence>
<dbReference type="Proteomes" id="UP000054350">
    <property type="component" value="Unassembled WGS sequence"/>
</dbReference>
<dbReference type="AlphaFoldDB" id="A0A0L0SVT4"/>
<keyword evidence="5" id="KW-1185">Reference proteome</keyword>
<name>A0A0L0SVT4_ALLM3</name>
<dbReference type="OrthoDB" id="1936594at2759"/>
<reference evidence="5" key="2">
    <citation type="submission" date="2009-11" db="EMBL/GenBank/DDBJ databases">
        <title>The Genome Sequence of Allomyces macrogynus strain ATCC 38327.</title>
        <authorList>
            <consortium name="The Broad Institute Genome Sequencing Platform"/>
            <person name="Russ C."/>
            <person name="Cuomo C."/>
            <person name="Shea T."/>
            <person name="Young S.K."/>
            <person name="Zeng Q."/>
            <person name="Koehrsen M."/>
            <person name="Haas B."/>
            <person name="Borodovsky M."/>
            <person name="Guigo R."/>
            <person name="Alvarado L."/>
            <person name="Berlin A."/>
            <person name="Borenstein D."/>
            <person name="Chen Z."/>
            <person name="Engels R."/>
            <person name="Freedman E."/>
            <person name="Gellesch M."/>
            <person name="Goldberg J."/>
            <person name="Griggs A."/>
            <person name="Gujja S."/>
            <person name="Heiman D."/>
            <person name="Hepburn T."/>
            <person name="Howarth C."/>
            <person name="Jen D."/>
            <person name="Larson L."/>
            <person name="Lewis B."/>
            <person name="Mehta T."/>
            <person name="Park D."/>
            <person name="Pearson M."/>
            <person name="Roberts A."/>
            <person name="Saif S."/>
            <person name="Shenoy N."/>
            <person name="Sisk P."/>
            <person name="Stolte C."/>
            <person name="Sykes S."/>
            <person name="Walk T."/>
            <person name="White J."/>
            <person name="Yandava C."/>
            <person name="Burger G."/>
            <person name="Gray M.W."/>
            <person name="Holland P.W.H."/>
            <person name="King N."/>
            <person name="Lang F.B.F."/>
            <person name="Roger A.J."/>
            <person name="Ruiz-Trillo I."/>
            <person name="Lander E."/>
            <person name="Nusbaum C."/>
        </authorList>
    </citation>
    <scope>NUCLEOTIDE SEQUENCE [LARGE SCALE GENOMIC DNA]</scope>
    <source>
        <strain evidence="5">ATCC 38327</strain>
    </source>
</reference>
<dbReference type="eggNOG" id="KOG1128">
    <property type="taxonomic scope" value="Eukaryota"/>
</dbReference>
<dbReference type="OMA" id="WNIRLIC"/>
<dbReference type="InterPro" id="IPR011990">
    <property type="entry name" value="TPR-like_helical_dom_sf"/>
</dbReference>
<keyword evidence="2 3" id="KW-0802">TPR repeat</keyword>
<dbReference type="SUPFAM" id="SSF48452">
    <property type="entry name" value="TPR-like"/>
    <property type="match status" value="2"/>
</dbReference>
<feature type="repeat" description="TPR" evidence="3">
    <location>
        <begin position="548"/>
        <end position="581"/>
    </location>
</feature>
<dbReference type="PANTHER" id="PTHR16193">
    <property type="entry name" value="TETRATRICOPEPTIDE REPEAT PROTEIN 27"/>
    <property type="match status" value="1"/>
</dbReference>
<evidence type="ECO:0000313" key="5">
    <source>
        <dbReference type="Proteomes" id="UP000054350"/>
    </source>
</evidence>
<proteinExistence type="predicted"/>
<protein>
    <submittedName>
        <fullName evidence="4">Uncharacterized protein</fullName>
    </submittedName>
</protein>
<reference evidence="4 5" key="1">
    <citation type="submission" date="2009-11" db="EMBL/GenBank/DDBJ databases">
        <title>Annotation of Allomyces macrogynus ATCC 38327.</title>
        <authorList>
            <consortium name="The Broad Institute Genome Sequencing Platform"/>
            <person name="Russ C."/>
            <person name="Cuomo C."/>
            <person name="Burger G."/>
            <person name="Gray M.W."/>
            <person name="Holland P.W.H."/>
            <person name="King N."/>
            <person name="Lang F.B.F."/>
            <person name="Roger A.J."/>
            <person name="Ruiz-Trillo I."/>
            <person name="Young S.K."/>
            <person name="Zeng Q."/>
            <person name="Gargeya S."/>
            <person name="Fitzgerald M."/>
            <person name="Haas B."/>
            <person name="Abouelleil A."/>
            <person name="Alvarado L."/>
            <person name="Arachchi H.M."/>
            <person name="Berlin A."/>
            <person name="Chapman S.B."/>
            <person name="Gearin G."/>
            <person name="Goldberg J."/>
            <person name="Griggs A."/>
            <person name="Gujja S."/>
            <person name="Hansen M."/>
            <person name="Heiman D."/>
            <person name="Howarth C."/>
            <person name="Larimer J."/>
            <person name="Lui A."/>
            <person name="MacDonald P.J.P."/>
            <person name="McCowen C."/>
            <person name="Montmayeur A."/>
            <person name="Murphy C."/>
            <person name="Neiman D."/>
            <person name="Pearson M."/>
            <person name="Priest M."/>
            <person name="Roberts A."/>
            <person name="Saif S."/>
            <person name="Shea T."/>
            <person name="Sisk P."/>
            <person name="Stolte C."/>
            <person name="Sykes S."/>
            <person name="Wortman J."/>
            <person name="Nusbaum C."/>
            <person name="Birren B."/>
        </authorList>
    </citation>
    <scope>NUCLEOTIDE SEQUENCE [LARGE SCALE GENOMIC DNA]</scope>
    <source>
        <strain evidence="4 5">ATCC 38327</strain>
    </source>
</reference>
<evidence type="ECO:0000313" key="4">
    <source>
        <dbReference type="EMBL" id="KNE66703.1"/>
    </source>
</evidence>
<feature type="repeat" description="TPR" evidence="3">
    <location>
        <begin position="480"/>
        <end position="513"/>
    </location>
</feature>
<dbReference type="InterPro" id="IPR019734">
    <property type="entry name" value="TPR_rpt"/>
</dbReference>
<keyword evidence="1" id="KW-0677">Repeat</keyword>
<dbReference type="VEuPathDB" id="FungiDB:AMAG_11201"/>
<gene>
    <name evidence="4" type="ORF">AMAG_11201</name>
</gene>
<dbReference type="InterPro" id="IPR044244">
    <property type="entry name" value="TTC27/Emw1"/>
</dbReference>
<evidence type="ECO:0000256" key="1">
    <source>
        <dbReference type="ARBA" id="ARBA00022737"/>
    </source>
</evidence>
<evidence type="ECO:0000256" key="2">
    <source>
        <dbReference type="ARBA" id="ARBA00022803"/>
    </source>
</evidence>
<dbReference type="Pfam" id="PF13432">
    <property type="entry name" value="TPR_16"/>
    <property type="match status" value="1"/>
</dbReference>
<evidence type="ECO:0000256" key="3">
    <source>
        <dbReference type="PROSITE-ProRule" id="PRU00339"/>
    </source>
</evidence>
<organism evidence="4 5">
    <name type="scientific">Allomyces macrogynus (strain ATCC 38327)</name>
    <name type="common">Allomyces javanicus var. macrogynus</name>
    <dbReference type="NCBI Taxonomy" id="578462"/>
    <lineage>
        <taxon>Eukaryota</taxon>
        <taxon>Fungi</taxon>
        <taxon>Fungi incertae sedis</taxon>
        <taxon>Blastocladiomycota</taxon>
        <taxon>Blastocladiomycetes</taxon>
        <taxon>Blastocladiales</taxon>
        <taxon>Blastocladiaceae</taxon>
        <taxon>Allomyces</taxon>
    </lineage>
</organism>
<dbReference type="PROSITE" id="PS50005">
    <property type="entry name" value="TPR"/>
    <property type="match status" value="2"/>
</dbReference>
<dbReference type="SMART" id="SM00028">
    <property type="entry name" value="TPR"/>
    <property type="match status" value="6"/>
</dbReference>
<dbReference type="EMBL" id="GG745351">
    <property type="protein sequence ID" value="KNE66703.1"/>
    <property type="molecule type" value="Genomic_DNA"/>
</dbReference>
<dbReference type="STRING" id="578462.A0A0L0SVT4"/>
<dbReference type="PANTHER" id="PTHR16193:SF0">
    <property type="entry name" value="TETRATRICOPEPTIDE REPEAT PROTEIN 27"/>
    <property type="match status" value="1"/>
</dbReference>
<accession>A0A0L0SVT4</accession>
<dbReference type="Gene3D" id="1.25.40.10">
    <property type="entry name" value="Tetratricopeptide repeat domain"/>
    <property type="match status" value="1"/>
</dbReference>